<feature type="domain" description="Response regulatory" evidence="5">
    <location>
        <begin position="3"/>
        <end position="114"/>
    </location>
</feature>
<organism evidence="6 7">
    <name type="scientific">Agathobacter rectalis</name>
    <dbReference type="NCBI Taxonomy" id="39491"/>
    <lineage>
        <taxon>Bacteria</taxon>
        <taxon>Bacillati</taxon>
        <taxon>Bacillota</taxon>
        <taxon>Clostridia</taxon>
        <taxon>Lachnospirales</taxon>
        <taxon>Lachnospiraceae</taxon>
        <taxon>Agathobacter</taxon>
    </lineage>
</organism>
<dbReference type="PANTHER" id="PTHR44591:SF3">
    <property type="entry name" value="RESPONSE REGULATORY DOMAIN-CONTAINING PROTEIN"/>
    <property type="match status" value="1"/>
</dbReference>
<dbReference type="SUPFAM" id="SSF52172">
    <property type="entry name" value="CheY-like"/>
    <property type="match status" value="1"/>
</dbReference>
<dbReference type="AlphaFoldDB" id="A0A412RKN8"/>
<protein>
    <recommendedName>
        <fullName evidence="1">Stage 0 sporulation protein A homolog</fullName>
    </recommendedName>
</protein>
<comment type="caution">
    <text evidence="6">The sequence shown here is derived from an EMBL/GenBank/DDBJ whole genome shotgun (WGS) entry which is preliminary data.</text>
</comment>
<evidence type="ECO:0000313" key="6">
    <source>
        <dbReference type="EMBL" id="RGU23051.1"/>
    </source>
</evidence>
<dbReference type="Pfam" id="PF00072">
    <property type="entry name" value="Response_reg"/>
    <property type="match status" value="1"/>
</dbReference>
<dbReference type="InterPro" id="IPR001789">
    <property type="entry name" value="Sig_transdc_resp-reg_receiver"/>
</dbReference>
<dbReference type="InterPro" id="IPR011006">
    <property type="entry name" value="CheY-like_superfamily"/>
</dbReference>
<dbReference type="InterPro" id="IPR050595">
    <property type="entry name" value="Bact_response_regulator"/>
</dbReference>
<feature type="modified residue" description="4-aspartylphosphate" evidence="4">
    <location>
        <position position="51"/>
    </location>
</feature>
<name>A0A412RKN8_9FIRM</name>
<keyword evidence="2 4" id="KW-0597">Phosphoprotein</keyword>
<evidence type="ECO:0000259" key="5">
    <source>
        <dbReference type="PROSITE" id="PS50110"/>
    </source>
</evidence>
<dbReference type="EMBL" id="QRXR01000015">
    <property type="protein sequence ID" value="RGU23051.1"/>
    <property type="molecule type" value="Genomic_DNA"/>
</dbReference>
<evidence type="ECO:0000256" key="3">
    <source>
        <dbReference type="ARBA" id="ARBA00024867"/>
    </source>
</evidence>
<dbReference type="CDD" id="cd00156">
    <property type="entry name" value="REC"/>
    <property type="match status" value="1"/>
</dbReference>
<dbReference type="PROSITE" id="PS50110">
    <property type="entry name" value="RESPONSE_REGULATORY"/>
    <property type="match status" value="1"/>
</dbReference>
<gene>
    <name evidence="6" type="ORF">DWW89_10085</name>
</gene>
<dbReference type="RefSeq" id="WP_022279567.1">
    <property type="nucleotide sequence ID" value="NZ_QRXR01000015.1"/>
</dbReference>
<evidence type="ECO:0000256" key="4">
    <source>
        <dbReference type="PROSITE-ProRule" id="PRU00169"/>
    </source>
</evidence>
<dbReference type="Gene3D" id="3.40.50.2300">
    <property type="match status" value="1"/>
</dbReference>
<reference evidence="6 7" key="1">
    <citation type="submission" date="2018-08" db="EMBL/GenBank/DDBJ databases">
        <title>A genome reference for cultivated species of the human gut microbiota.</title>
        <authorList>
            <person name="Zou Y."/>
            <person name="Xue W."/>
            <person name="Luo G."/>
        </authorList>
    </citation>
    <scope>NUCLEOTIDE SEQUENCE [LARGE SCALE GENOMIC DNA]</scope>
    <source>
        <strain evidence="6 7">AF17-27</strain>
    </source>
</reference>
<dbReference type="SMART" id="SM00448">
    <property type="entry name" value="REC"/>
    <property type="match status" value="1"/>
</dbReference>
<evidence type="ECO:0000256" key="1">
    <source>
        <dbReference type="ARBA" id="ARBA00018672"/>
    </source>
</evidence>
<accession>A0A412RKN8</accession>
<evidence type="ECO:0000256" key="2">
    <source>
        <dbReference type="ARBA" id="ARBA00022553"/>
    </source>
</evidence>
<dbReference type="PANTHER" id="PTHR44591">
    <property type="entry name" value="STRESS RESPONSE REGULATOR PROTEIN 1"/>
    <property type="match status" value="1"/>
</dbReference>
<dbReference type="GO" id="GO:0000160">
    <property type="term" value="P:phosphorelay signal transduction system"/>
    <property type="evidence" value="ECO:0007669"/>
    <property type="project" value="InterPro"/>
</dbReference>
<dbReference type="Proteomes" id="UP000283765">
    <property type="component" value="Unassembled WGS sequence"/>
</dbReference>
<comment type="function">
    <text evidence="3">May play the central regulatory role in sporulation. It may be an element of the effector pathway responsible for the activation of sporulation genes in response to nutritional stress. Spo0A may act in concert with spo0H (a sigma factor) to control the expression of some genes that are critical to the sporulation process.</text>
</comment>
<evidence type="ECO:0000313" key="7">
    <source>
        <dbReference type="Proteomes" id="UP000283765"/>
    </source>
</evidence>
<proteinExistence type="predicted"/>
<sequence>MKKILIVDDNMDFLRILSSALQKRFQTYESMGVADALKILESVTVDAVCSDFNMRDGTGLELLIKLRQKGVKVPFLLMSGDDDTRLRNEAQACGAVFCCKTDYDLIARINEMVG</sequence>